<keyword evidence="4" id="KW-1185">Reference proteome</keyword>
<keyword evidence="1" id="KW-0472">Membrane</keyword>
<dbReference type="AlphaFoldDB" id="A0AAV9ZHL9"/>
<feature type="transmembrane region" description="Helical" evidence="1">
    <location>
        <begin position="160"/>
        <end position="183"/>
    </location>
</feature>
<feature type="transmembrane region" description="Helical" evidence="1">
    <location>
        <begin position="204"/>
        <end position="223"/>
    </location>
</feature>
<comment type="caution">
    <text evidence="3">The sequence shown here is derived from an EMBL/GenBank/DDBJ whole genome shotgun (WGS) entry which is preliminary data.</text>
</comment>
<name>A0AAV9ZHL9_9AGAR</name>
<organism evidence="3 4">
    <name type="scientific">Favolaschia claudopus</name>
    <dbReference type="NCBI Taxonomy" id="2862362"/>
    <lineage>
        <taxon>Eukaryota</taxon>
        <taxon>Fungi</taxon>
        <taxon>Dikarya</taxon>
        <taxon>Basidiomycota</taxon>
        <taxon>Agaricomycotina</taxon>
        <taxon>Agaricomycetes</taxon>
        <taxon>Agaricomycetidae</taxon>
        <taxon>Agaricales</taxon>
        <taxon>Marasmiineae</taxon>
        <taxon>Mycenaceae</taxon>
        <taxon>Favolaschia</taxon>
    </lineage>
</organism>
<evidence type="ECO:0000313" key="3">
    <source>
        <dbReference type="EMBL" id="KAK6981289.1"/>
    </source>
</evidence>
<dbReference type="EMBL" id="JAWWNJ010000151">
    <property type="protein sequence ID" value="KAK6981289.1"/>
    <property type="molecule type" value="Genomic_DNA"/>
</dbReference>
<evidence type="ECO:0000313" key="4">
    <source>
        <dbReference type="Proteomes" id="UP001362999"/>
    </source>
</evidence>
<gene>
    <name evidence="3" type="ORF">R3P38DRAFT_2578515</name>
</gene>
<evidence type="ECO:0000256" key="1">
    <source>
        <dbReference type="SAM" id="Phobius"/>
    </source>
</evidence>
<feature type="transmembrane region" description="Helical" evidence="1">
    <location>
        <begin position="118"/>
        <end position="140"/>
    </location>
</feature>
<feature type="transmembrane region" description="Helical" evidence="1">
    <location>
        <begin position="12"/>
        <end position="35"/>
    </location>
</feature>
<feature type="transmembrane region" description="Helical" evidence="1">
    <location>
        <begin position="88"/>
        <end position="106"/>
    </location>
</feature>
<feature type="transmembrane region" description="Helical" evidence="1">
    <location>
        <begin position="229"/>
        <end position="250"/>
    </location>
</feature>
<protein>
    <recommendedName>
        <fullName evidence="2">DUF6534 domain-containing protein</fullName>
    </recommendedName>
</protein>
<proteinExistence type="predicted"/>
<keyword evidence="1" id="KW-0812">Transmembrane</keyword>
<dbReference type="Proteomes" id="UP001362999">
    <property type="component" value="Unassembled WGS sequence"/>
</dbReference>
<feature type="domain" description="DUF6534" evidence="2">
    <location>
        <begin position="168"/>
        <end position="254"/>
    </location>
</feature>
<sequence length="309" mass="34280">MASLSLDSTYGAWLISLVLEILLYGMGILQTWNYFAARHTDAMAVQTTASRDNTIDVGDRSSDILLHLLIHVQRFGDIQTNLLWQDSLQLLAAYLSAFIVQIYFSSRIHRLTEGRSRLSAAAFGIYIIAYLCILPQRVTYLCLSRYELRSFLKLGTTKPITTLQSAASFACDILITTYLCLFLKSQKGDMIKTNLMMDRLIHDAINCGVLTALSSGMNMVLFLAVPDTFWFFLGLAPSSNLYMNSMMATLNGRHQIRKTFNDKEWNSIPIGTLATSPGGDSRSNQDQDSFAAVEFAKTTSLASVASSAV</sequence>
<dbReference type="InterPro" id="IPR045339">
    <property type="entry name" value="DUF6534"/>
</dbReference>
<dbReference type="PANTHER" id="PTHR40465">
    <property type="entry name" value="CHROMOSOME 1, WHOLE GENOME SHOTGUN SEQUENCE"/>
    <property type="match status" value="1"/>
</dbReference>
<reference evidence="3 4" key="1">
    <citation type="journal article" date="2024" name="J Genomics">
        <title>Draft genome sequencing and assembly of Favolaschia claudopus CIRM-BRFM 2984 isolated from oak limbs.</title>
        <authorList>
            <person name="Navarro D."/>
            <person name="Drula E."/>
            <person name="Chaduli D."/>
            <person name="Cazenave R."/>
            <person name="Ahrendt S."/>
            <person name="Wang J."/>
            <person name="Lipzen A."/>
            <person name="Daum C."/>
            <person name="Barry K."/>
            <person name="Grigoriev I.V."/>
            <person name="Favel A."/>
            <person name="Rosso M.N."/>
            <person name="Martin F."/>
        </authorList>
    </citation>
    <scope>NUCLEOTIDE SEQUENCE [LARGE SCALE GENOMIC DNA]</scope>
    <source>
        <strain evidence="3 4">CIRM-BRFM 2984</strain>
    </source>
</reference>
<evidence type="ECO:0000259" key="2">
    <source>
        <dbReference type="Pfam" id="PF20152"/>
    </source>
</evidence>
<accession>A0AAV9ZHL9</accession>
<dbReference type="PANTHER" id="PTHR40465:SF1">
    <property type="entry name" value="DUF6534 DOMAIN-CONTAINING PROTEIN"/>
    <property type="match status" value="1"/>
</dbReference>
<keyword evidence="1" id="KW-1133">Transmembrane helix</keyword>
<dbReference type="Pfam" id="PF20152">
    <property type="entry name" value="DUF6534"/>
    <property type="match status" value="1"/>
</dbReference>